<sequence>MTQTWFLNHLTTLVSGRLMANAKRPSAVHVSAILKTKTPADCLFMVFAVRFLFPFMQLNQGQNVGFCYRC</sequence>
<name>A0ABN9YW83_9LACO</name>
<proteinExistence type="predicted"/>
<protein>
    <submittedName>
        <fullName evidence="1">Uncharacterized protein</fullName>
    </submittedName>
</protein>
<evidence type="ECO:0000313" key="2">
    <source>
        <dbReference type="Proteomes" id="UP001314262"/>
    </source>
</evidence>
<accession>A0ABN9YW83</accession>
<dbReference type="EMBL" id="CAUZLT010000003">
    <property type="protein sequence ID" value="CAK1240520.1"/>
    <property type="molecule type" value="Genomic_DNA"/>
</dbReference>
<reference evidence="1 2" key="1">
    <citation type="submission" date="2023-10" db="EMBL/GenBank/DDBJ databases">
        <authorList>
            <person name="Botero Cardona J."/>
        </authorList>
    </citation>
    <scope>NUCLEOTIDE SEQUENCE [LARGE SCALE GENOMIC DNA]</scope>
    <source>
        <strain evidence="1 2">R-53137</strain>
    </source>
</reference>
<gene>
    <name evidence="1" type="ORF">R53137_KAKDMLNK_00793</name>
</gene>
<organism evidence="1 2">
    <name type="scientific">Fructobacillus tropaeoli</name>
    <dbReference type="NCBI Taxonomy" id="709323"/>
    <lineage>
        <taxon>Bacteria</taxon>
        <taxon>Bacillati</taxon>
        <taxon>Bacillota</taxon>
        <taxon>Bacilli</taxon>
        <taxon>Lactobacillales</taxon>
        <taxon>Lactobacillaceae</taxon>
        <taxon>Fructobacillus</taxon>
    </lineage>
</organism>
<dbReference type="Proteomes" id="UP001314262">
    <property type="component" value="Unassembled WGS sequence"/>
</dbReference>
<evidence type="ECO:0000313" key="1">
    <source>
        <dbReference type="EMBL" id="CAK1240520.1"/>
    </source>
</evidence>
<comment type="caution">
    <text evidence="1">The sequence shown here is derived from an EMBL/GenBank/DDBJ whole genome shotgun (WGS) entry which is preliminary data.</text>
</comment>
<keyword evidence="2" id="KW-1185">Reference proteome</keyword>